<dbReference type="PROSITE" id="PS00211">
    <property type="entry name" value="ABC_TRANSPORTER_1"/>
    <property type="match status" value="1"/>
</dbReference>
<dbReference type="GO" id="GO:0016887">
    <property type="term" value="F:ATP hydrolysis activity"/>
    <property type="evidence" value="ECO:0007669"/>
    <property type="project" value="InterPro"/>
</dbReference>
<dbReference type="InterPro" id="IPR052156">
    <property type="entry name" value="BCAA_Transport_ATP-bd_LivF"/>
</dbReference>
<dbReference type="OrthoDB" id="9776369at2"/>
<dbReference type="PANTHER" id="PTHR43820:SF2">
    <property type="entry name" value="ABC TRANSPORTER ATP-BINDING PROTEIN"/>
    <property type="match status" value="1"/>
</dbReference>
<dbReference type="GO" id="GO:0015658">
    <property type="term" value="F:branched-chain amino acid transmembrane transporter activity"/>
    <property type="evidence" value="ECO:0007669"/>
    <property type="project" value="TreeGrafter"/>
</dbReference>
<sequence length="238" mass="25863">MSARQPLLSVEALQGWYGKSHILQGVNFDVCEGELVTLLGRNGAGKTTTLRAITGLLPRVEGAVRYGGKELIGLAPHVIARSGVALVPENRGIFAGLTVQENLSIAIRRHSIWTMARVREFFPELEHRLNTPAGKLSGGEQQMLTIARALLTGPRVLLLDEPTEGLAPVIVERLVSLFSHLKTEGLAVVLVEHNFEICLTVADRHFIIDGGEIVWTGDSDSLANAEDVISRHLSLENV</sequence>
<dbReference type="EMBL" id="SMAJ01000003">
    <property type="protein sequence ID" value="TCT09662.1"/>
    <property type="molecule type" value="Genomic_DNA"/>
</dbReference>
<evidence type="ECO:0000313" key="9">
    <source>
        <dbReference type="Proteomes" id="UP000295525"/>
    </source>
</evidence>
<evidence type="ECO:0000256" key="5">
    <source>
        <dbReference type="ARBA" id="ARBA00022840"/>
    </source>
</evidence>
<dbReference type="InterPro" id="IPR017871">
    <property type="entry name" value="ABC_transporter-like_CS"/>
</dbReference>
<evidence type="ECO:0000256" key="1">
    <source>
        <dbReference type="ARBA" id="ARBA00005417"/>
    </source>
</evidence>
<dbReference type="AlphaFoldDB" id="A0A4R3M966"/>
<dbReference type="GO" id="GO:0005524">
    <property type="term" value="F:ATP binding"/>
    <property type="evidence" value="ECO:0007669"/>
    <property type="project" value="UniProtKB-KW"/>
</dbReference>
<name>A0A4R3M966_9BURK</name>
<keyword evidence="6" id="KW-0029">Amino-acid transport</keyword>
<keyword evidence="4" id="KW-0547">Nucleotide-binding</keyword>
<accession>A0A4R3M966</accession>
<dbReference type="CDD" id="cd03224">
    <property type="entry name" value="ABC_TM1139_LivF_branched"/>
    <property type="match status" value="1"/>
</dbReference>
<dbReference type="InterPro" id="IPR003593">
    <property type="entry name" value="AAA+_ATPase"/>
</dbReference>
<dbReference type="PANTHER" id="PTHR43820">
    <property type="entry name" value="HIGH-AFFINITY BRANCHED-CHAIN AMINO ACID TRANSPORT ATP-BINDING PROTEIN LIVF"/>
    <property type="match status" value="1"/>
</dbReference>
<dbReference type="PROSITE" id="PS50893">
    <property type="entry name" value="ABC_TRANSPORTER_2"/>
    <property type="match status" value="1"/>
</dbReference>
<evidence type="ECO:0000256" key="4">
    <source>
        <dbReference type="ARBA" id="ARBA00022741"/>
    </source>
</evidence>
<evidence type="ECO:0000259" key="7">
    <source>
        <dbReference type="PROSITE" id="PS50893"/>
    </source>
</evidence>
<keyword evidence="5 8" id="KW-0067">ATP-binding</keyword>
<keyword evidence="2" id="KW-0813">Transport</keyword>
<evidence type="ECO:0000313" key="8">
    <source>
        <dbReference type="EMBL" id="TCT09662.1"/>
    </source>
</evidence>
<keyword evidence="3" id="KW-0472">Membrane</keyword>
<dbReference type="Proteomes" id="UP000295525">
    <property type="component" value="Unassembled WGS sequence"/>
</dbReference>
<evidence type="ECO:0000256" key="3">
    <source>
        <dbReference type="ARBA" id="ARBA00022475"/>
    </source>
</evidence>
<reference evidence="8 9" key="1">
    <citation type="submission" date="2019-03" db="EMBL/GenBank/DDBJ databases">
        <title>Genomic Encyclopedia of Type Strains, Phase IV (KMG-IV): sequencing the most valuable type-strain genomes for metagenomic binning, comparative biology and taxonomic classification.</title>
        <authorList>
            <person name="Goeker M."/>
        </authorList>
    </citation>
    <scope>NUCLEOTIDE SEQUENCE [LARGE SCALE GENOMIC DNA]</scope>
    <source>
        <strain evidence="8 9">DSM 24591</strain>
    </source>
</reference>
<keyword evidence="9" id="KW-1185">Reference proteome</keyword>
<proteinExistence type="inferred from homology"/>
<keyword evidence="3" id="KW-1003">Cell membrane</keyword>
<feature type="domain" description="ABC transporter" evidence="7">
    <location>
        <begin position="8"/>
        <end position="235"/>
    </location>
</feature>
<dbReference type="SMART" id="SM00382">
    <property type="entry name" value="AAA"/>
    <property type="match status" value="1"/>
</dbReference>
<evidence type="ECO:0000256" key="2">
    <source>
        <dbReference type="ARBA" id="ARBA00022448"/>
    </source>
</evidence>
<protein>
    <submittedName>
        <fullName evidence="8">Amino acid/amide ABC transporter ATP-binding protein 2 (HAAT family)</fullName>
    </submittedName>
</protein>
<dbReference type="GO" id="GO:0015807">
    <property type="term" value="P:L-amino acid transport"/>
    <property type="evidence" value="ECO:0007669"/>
    <property type="project" value="TreeGrafter"/>
</dbReference>
<dbReference type="InterPro" id="IPR003439">
    <property type="entry name" value="ABC_transporter-like_ATP-bd"/>
</dbReference>
<gene>
    <name evidence="8" type="ORF">EDC26_103281</name>
</gene>
<dbReference type="SUPFAM" id="SSF52540">
    <property type="entry name" value="P-loop containing nucleoside triphosphate hydrolases"/>
    <property type="match status" value="1"/>
</dbReference>
<dbReference type="RefSeq" id="WP_132580447.1">
    <property type="nucleotide sequence ID" value="NZ_SMAJ01000003.1"/>
</dbReference>
<comment type="caution">
    <text evidence="8">The sequence shown here is derived from an EMBL/GenBank/DDBJ whole genome shotgun (WGS) entry which is preliminary data.</text>
</comment>
<dbReference type="Gene3D" id="3.40.50.300">
    <property type="entry name" value="P-loop containing nucleotide triphosphate hydrolases"/>
    <property type="match status" value="1"/>
</dbReference>
<organism evidence="8 9">
    <name type="scientific">Paralcaligenes ureilyticus</name>
    <dbReference type="NCBI Taxonomy" id="627131"/>
    <lineage>
        <taxon>Bacteria</taxon>
        <taxon>Pseudomonadati</taxon>
        <taxon>Pseudomonadota</taxon>
        <taxon>Betaproteobacteria</taxon>
        <taxon>Burkholderiales</taxon>
        <taxon>Alcaligenaceae</taxon>
        <taxon>Paralcaligenes</taxon>
    </lineage>
</organism>
<evidence type="ECO:0000256" key="6">
    <source>
        <dbReference type="ARBA" id="ARBA00022970"/>
    </source>
</evidence>
<comment type="similarity">
    <text evidence="1">Belongs to the ABC transporter superfamily.</text>
</comment>
<dbReference type="Pfam" id="PF00005">
    <property type="entry name" value="ABC_tran"/>
    <property type="match status" value="1"/>
</dbReference>
<dbReference type="InterPro" id="IPR027417">
    <property type="entry name" value="P-loop_NTPase"/>
</dbReference>